<dbReference type="Proteomes" id="UP000663722">
    <property type="component" value="Chromosome"/>
</dbReference>
<dbReference type="EMBL" id="CP061800">
    <property type="protein sequence ID" value="QTA89794.1"/>
    <property type="molecule type" value="Genomic_DNA"/>
</dbReference>
<accession>A0A975BQ38</accession>
<proteinExistence type="predicted"/>
<evidence type="ECO:0000313" key="2">
    <source>
        <dbReference type="Proteomes" id="UP000663722"/>
    </source>
</evidence>
<gene>
    <name evidence="1" type="ORF">dnm_058510</name>
</gene>
<reference evidence="1" key="1">
    <citation type="journal article" date="2021" name="Microb. Physiol.">
        <title>Proteogenomic Insights into the Physiology of Marine, Sulfate-Reducing, Filamentous Desulfonema limicola and Desulfonema magnum.</title>
        <authorList>
            <person name="Schnaars V."/>
            <person name="Wohlbrand L."/>
            <person name="Scheve S."/>
            <person name="Hinrichs C."/>
            <person name="Reinhardt R."/>
            <person name="Rabus R."/>
        </authorList>
    </citation>
    <scope>NUCLEOTIDE SEQUENCE</scope>
    <source>
        <strain evidence="1">4be13</strain>
    </source>
</reference>
<organism evidence="1 2">
    <name type="scientific">Desulfonema magnum</name>
    <dbReference type="NCBI Taxonomy" id="45655"/>
    <lineage>
        <taxon>Bacteria</taxon>
        <taxon>Pseudomonadati</taxon>
        <taxon>Thermodesulfobacteriota</taxon>
        <taxon>Desulfobacteria</taxon>
        <taxon>Desulfobacterales</taxon>
        <taxon>Desulfococcaceae</taxon>
        <taxon>Desulfonema</taxon>
    </lineage>
</organism>
<dbReference type="AlphaFoldDB" id="A0A975BQ38"/>
<keyword evidence="2" id="KW-1185">Reference proteome</keyword>
<sequence length="63" mass="7103">MQNNFSNCPKNNLENCFTYKAPVVADIMSDNFSNCPKNNLENCLTCEQPVRISAVRKSLSFQA</sequence>
<evidence type="ECO:0000313" key="1">
    <source>
        <dbReference type="EMBL" id="QTA89794.1"/>
    </source>
</evidence>
<protein>
    <submittedName>
        <fullName evidence="1">Uncharacterized protein</fullName>
    </submittedName>
</protein>
<name>A0A975BQ38_9BACT</name>
<dbReference type="KEGG" id="dmm:dnm_058510"/>